<dbReference type="Pfam" id="PF00300">
    <property type="entry name" value="His_Phos_1"/>
    <property type="match status" value="1"/>
</dbReference>
<dbReference type="EMBL" id="BMLQ01000005">
    <property type="protein sequence ID" value="GGO45938.1"/>
    <property type="molecule type" value="Genomic_DNA"/>
</dbReference>
<dbReference type="InterPro" id="IPR000086">
    <property type="entry name" value="NUDIX_hydrolase_dom"/>
</dbReference>
<name>A0ABQ2M227_9MICC</name>
<dbReference type="CDD" id="cd03673">
    <property type="entry name" value="NUDIX_Ap6A_hydrolase"/>
    <property type="match status" value="1"/>
</dbReference>
<dbReference type="SMART" id="SM00855">
    <property type="entry name" value="PGAM"/>
    <property type="match status" value="1"/>
</dbReference>
<evidence type="ECO:0000259" key="4">
    <source>
        <dbReference type="PROSITE" id="PS51462"/>
    </source>
</evidence>
<dbReference type="PANTHER" id="PTHR21340">
    <property type="entry name" value="DIADENOSINE 5,5-P1,P4-TETRAPHOSPHATE PYROPHOSPHOHYDROLASE MUTT"/>
    <property type="match status" value="1"/>
</dbReference>
<keyword evidence="6" id="KW-1185">Reference proteome</keyword>
<dbReference type="Gene3D" id="3.90.79.10">
    <property type="entry name" value="Nucleoside Triphosphate Pyrophosphohydrolase"/>
    <property type="match status" value="1"/>
</dbReference>
<dbReference type="InterPro" id="IPR020476">
    <property type="entry name" value="Nudix_hydrolase"/>
</dbReference>
<sequence length="333" mass="36950">MPQTAARSTADFHDVAPTAPVLAAGVVPWRTSGQGLEVLLIHRPQYDDWSWPKGKLDDGETLPECAVREVREEIGLVVDLGLPLPTTRYTIGAAKTPKEVWYWAAEASRTTPVPDGREVDRTEWMSVKKARAALTNATDREPLEALFAAHRNKTLRTAPFIILRHAKAKPRSSWSRAEDQRPLAATGQRQAMSVRRLLGAWNPDKVITSPYLRCVETVTPYVKDTKRGFKEMAAFTEKTAKNKPKRSRKEMATRLGKQRSTLLCTHRPVLPEILEVLKDGVLADGVPDSQDAVLAALPRKDPYLKPGAVIVAHQALDAGGKIVSIEVYDVWDD</sequence>
<dbReference type="CDD" id="cd07067">
    <property type="entry name" value="HP_PGM_like"/>
    <property type="match status" value="1"/>
</dbReference>
<comment type="caution">
    <text evidence="5">The sequence shown here is derived from an EMBL/GenBank/DDBJ whole genome shotgun (WGS) entry which is preliminary data.</text>
</comment>
<evidence type="ECO:0000313" key="6">
    <source>
        <dbReference type="Proteomes" id="UP000642509"/>
    </source>
</evidence>
<evidence type="ECO:0000313" key="5">
    <source>
        <dbReference type="EMBL" id="GGO45938.1"/>
    </source>
</evidence>
<dbReference type="Gene3D" id="3.40.50.1240">
    <property type="entry name" value="Phosphoglycerate mutase-like"/>
    <property type="match status" value="1"/>
</dbReference>
<dbReference type="SUPFAM" id="SSF55811">
    <property type="entry name" value="Nudix"/>
    <property type="match status" value="1"/>
</dbReference>
<dbReference type="PRINTS" id="PR00502">
    <property type="entry name" value="NUDIXFAMILY"/>
</dbReference>
<organism evidence="5 6">
    <name type="scientific">Citricoccus zhacaiensis</name>
    <dbReference type="NCBI Taxonomy" id="489142"/>
    <lineage>
        <taxon>Bacteria</taxon>
        <taxon>Bacillati</taxon>
        <taxon>Actinomycetota</taxon>
        <taxon>Actinomycetes</taxon>
        <taxon>Micrococcales</taxon>
        <taxon>Micrococcaceae</taxon>
        <taxon>Citricoccus</taxon>
    </lineage>
</organism>
<comment type="similarity">
    <text evidence="1 3">Belongs to the Nudix hydrolase family.</text>
</comment>
<dbReference type="RefSeq" id="WP_188806005.1">
    <property type="nucleotide sequence ID" value="NZ_BAAAOU010000011.1"/>
</dbReference>
<dbReference type="InterPro" id="IPR029033">
    <property type="entry name" value="His_PPase_superfam"/>
</dbReference>
<dbReference type="InterPro" id="IPR015797">
    <property type="entry name" value="NUDIX_hydrolase-like_dom_sf"/>
</dbReference>
<proteinExistence type="inferred from homology"/>
<reference evidence="6" key="1">
    <citation type="journal article" date="2019" name="Int. J. Syst. Evol. Microbiol.">
        <title>The Global Catalogue of Microorganisms (GCM) 10K type strain sequencing project: providing services to taxonomists for standard genome sequencing and annotation.</title>
        <authorList>
            <consortium name="The Broad Institute Genomics Platform"/>
            <consortium name="The Broad Institute Genome Sequencing Center for Infectious Disease"/>
            <person name="Wu L."/>
            <person name="Ma J."/>
        </authorList>
    </citation>
    <scope>NUCLEOTIDE SEQUENCE [LARGE SCALE GENOMIC DNA]</scope>
    <source>
        <strain evidence="6">CGMCC 1.7064</strain>
    </source>
</reference>
<dbReference type="Proteomes" id="UP000642509">
    <property type="component" value="Unassembled WGS sequence"/>
</dbReference>
<dbReference type="SUPFAM" id="SSF53254">
    <property type="entry name" value="Phosphoglycerate mutase-like"/>
    <property type="match status" value="1"/>
</dbReference>
<accession>A0ABQ2M227</accession>
<evidence type="ECO:0000256" key="1">
    <source>
        <dbReference type="ARBA" id="ARBA00005582"/>
    </source>
</evidence>
<dbReference type="PROSITE" id="PS51462">
    <property type="entry name" value="NUDIX"/>
    <property type="match status" value="1"/>
</dbReference>
<dbReference type="InterPro" id="IPR020084">
    <property type="entry name" value="NUDIX_hydrolase_CS"/>
</dbReference>
<dbReference type="PANTHER" id="PTHR21340:SF0">
    <property type="entry name" value="BIS(5'-NUCLEOSYL)-TETRAPHOSPHATASE [ASYMMETRICAL]"/>
    <property type="match status" value="1"/>
</dbReference>
<gene>
    <name evidence="5" type="ORF">GCM10010977_19750</name>
</gene>
<dbReference type="Pfam" id="PF00293">
    <property type="entry name" value="NUDIX"/>
    <property type="match status" value="1"/>
</dbReference>
<dbReference type="PROSITE" id="PS00893">
    <property type="entry name" value="NUDIX_BOX"/>
    <property type="match status" value="1"/>
</dbReference>
<protein>
    <submittedName>
        <fullName evidence="5">ADP-ribose pyrophosphatase</fullName>
    </submittedName>
</protein>
<feature type="domain" description="Nudix hydrolase" evidence="4">
    <location>
        <begin position="19"/>
        <end position="148"/>
    </location>
</feature>
<dbReference type="InterPro" id="IPR051325">
    <property type="entry name" value="Nudix_hydrolase_domain"/>
</dbReference>
<evidence type="ECO:0000256" key="2">
    <source>
        <dbReference type="ARBA" id="ARBA00022801"/>
    </source>
</evidence>
<dbReference type="InterPro" id="IPR013078">
    <property type="entry name" value="His_Pase_superF_clade-1"/>
</dbReference>
<keyword evidence="2 3" id="KW-0378">Hydrolase</keyword>
<evidence type="ECO:0000256" key="3">
    <source>
        <dbReference type="RuleBase" id="RU003476"/>
    </source>
</evidence>